<evidence type="ECO:0000259" key="3">
    <source>
        <dbReference type="Pfam" id="PF09834"/>
    </source>
</evidence>
<feature type="transmembrane region" description="Helical" evidence="2">
    <location>
        <begin position="35"/>
        <end position="53"/>
    </location>
</feature>
<organism evidence="4 5">
    <name type="scientific">Selenihalanaerobacter shriftii</name>
    <dbReference type="NCBI Taxonomy" id="142842"/>
    <lineage>
        <taxon>Bacteria</taxon>
        <taxon>Bacillati</taxon>
        <taxon>Bacillota</taxon>
        <taxon>Clostridia</taxon>
        <taxon>Halanaerobiales</taxon>
        <taxon>Halobacteroidaceae</taxon>
        <taxon>Selenihalanaerobacter</taxon>
    </lineage>
</organism>
<feature type="domain" description="DUF2061" evidence="3">
    <location>
        <begin position="8"/>
        <end position="59"/>
    </location>
</feature>
<dbReference type="OrthoDB" id="197461at2"/>
<dbReference type="Pfam" id="PF09834">
    <property type="entry name" value="DUF2061"/>
    <property type="match status" value="1"/>
</dbReference>
<name>A0A1T4JUQ6_9FIRM</name>
<feature type="region of interest" description="Disordered" evidence="1">
    <location>
        <begin position="63"/>
        <end position="87"/>
    </location>
</feature>
<dbReference type="AlphaFoldDB" id="A0A1T4JUQ6"/>
<dbReference type="InterPro" id="IPR018638">
    <property type="entry name" value="DUF2061_membrane"/>
</dbReference>
<dbReference type="EMBL" id="FUWM01000004">
    <property type="protein sequence ID" value="SJZ33962.1"/>
    <property type="molecule type" value="Genomic_DNA"/>
</dbReference>
<keyword evidence="5" id="KW-1185">Reference proteome</keyword>
<proteinExistence type="predicted"/>
<sequence length="87" mass="9886">MSNKLRRVLKSITWRITASFTTVSIVYFLTGEMEIAGSVASLEIIAKILIYYLHETAWDRVKDSEESISDKNISKKSMSDKNIGERA</sequence>
<evidence type="ECO:0000313" key="5">
    <source>
        <dbReference type="Proteomes" id="UP000190625"/>
    </source>
</evidence>
<reference evidence="5" key="1">
    <citation type="submission" date="2017-02" db="EMBL/GenBank/DDBJ databases">
        <authorList>
            <person name="Varghese N."/>
            <person name="Submissions S."/>
        </authorList>
    </citation>
    <scope>NUCLEOTIDE SEQUENCE [LARGE SCALE GENOMIC DNA]</scope>
    <source>
        <strain evidence="5">ATCC BAA-73</strain>
    </source>
</reference>
<evidence type="ECO:0000256" key="2">
    <source>
        <dbReference type="SAM" id="Phobius"/>
    </source>
</evidence>
<accession>A0A1T4JUQ6</accession>
<keyword evidence="2" id="KW-0812">Transmembrane</keyword>
<dbReference type="Proteomes" id="UP000190625">
    <property type="component" value="Unassembled WGS sequence"/>
</dbReference>
<protein>
    <submittedName>
        <fullName evidence="4">Uncharacterized membrane protein</fullName>
    </submittedName>
</protein>
<dbReference type="STRING" id="142842.SAMN02745118_00433"/>
<evidence type="ECO:0000256" key="1">
    <source>
        <dbReference type="SAM" id="MobiDB-lite"/>
    </source>
</evidence>
<keyword evidence="2" id="KW-1133">Transmembrane helix</keyword>
<gene>
    <name evidence="4" type="ORF">SAMN02745118_00433</name>
</gene>
<evidence type="ECO:0000313" key="4">
    <source>
        <dbReference type="EMBL" id="SJZ33962.1"/>
    </source>
</evidence>
<keyword evidence="2" id="KW-0472">Membrane</keyword>
<dbReference type="RefSeq" id="WP_078808959.1">
    <property type="nucleotide sequence ID" value="NZ_FUWM01000004.1"/>
</dbReference>
<feature type="transmembrane region" description="Helical" evidence="2">
    <location>
        <begin position="12"/>
        <end position="29"/>
    </location>
</feature>